<protein>
    <submittedName>
        <fullName evidence="2">Uncharacterized protein</fullName>
    </submittedName>
</protein>
<evidence type="ECO:0000313" key="1">
    <source>
        <dbReference type="Proteomes" id="UP000887565"/>
    </source>
</evidence>
<proteinExistence type="predicted"/>
<evidence type="ECO:0000313" key="2">
    <source>
        <dbReference type="WBParaSite" id="nRc.2.0.1.t13955-RA"/>
    </source>
</evidence>
<keyword evidence="1" id="KW-1185">Reference proteome</keyword>
<reference evidence="2" key="1">
    <citation type="submission" date="2022-11" db="UniProtKB">
        <authorList>
            <consortium name="WormBaseParasite"/>
        </authorList>
    </citation>
    <scope>IDENTIFICATION</scope>
</reference>
<dbReference type="AlphaFoldDB" id="A0A915IJG9"/>
<dbReference type="WBParaSite" id="nRc.2.0.1.t13955-RA">
    <property type="protein sequence ID" value="nRc.2.0.1.t13955-RA"/>
    <property type="gene ID" value="nRc.2.0.1.g13955"/>
</dbReference>
<dbReference type="Proteomes" id="UP000887565">
    <property type="component" value="Unplaced"/>
</dbReference>
<accession>A0A915IJG9</accession>
<organism evidence="1 2">
    <name type="scientific">Romanomermis culicivorax</name>
    <name type="common">Nematode worm</name>
    <dbReference type="NCBI Taxonomy" id="13658"/>
    <lineage>
        <taxon>Eukaryota</taxon>
        <taxon>Metazoa</taxon>
        <taxon>Ecdysozoa</taxon>
        <taxon>Nematoda</taxon>
        <taxon>Enoplea</taxon>
        <taxon>Dorylaimia</taxon>
        <taxon>Mermithida</taxon>
        <taxon>Mermithoidea</taxon>
        <taxon>Mermithidae</taxon>
        <taxon>Romanomermis</taxon>
    </lineage>
</organism>
<name>A0A915IJG9_ROMCU</name>
<sequence>MSHSRINKSNCIGSSVKSLIDDVADLWTSILGTFAKEKNQIIVNFWVWLFLRPSKKFERFLVLGQRLMPDVAKRPKSEHIKL</sequence>